<evidence type="ECO:0000256" key="5">
    <source>
        <dbReference type="ARBA" id="ARBA00022847"/>
    </source>
</evidence>
<evidence type="ECO:0000313" key="10">
    <source>
        <dbReference type="EMBL" id="PYA66380.1"/>
    </source>
</evidence>
<dbReference type="Proteomes" id="UP000247823">
    <property type="component" value="Unassembled WGS sequence"/>
</dbReference>
<proteinExistence type="predicted"/>
<dbReference type="InterPro" id="IPR036259">
    <property type="entry name" value="MFS_trans_sf"/>
</dbReference>
<feature type="transmembrane region" description="Helical" evidence="8">
    <location>
        <begin position="167"/>
        <end position="186"/>
    </location>
</feature>
<feature type="transmembrane region" description="Helical" evidence="8">
    <location>
        <begin position="192"/>
        <end position="215"/>
    </location>
</feature>
<evidence type="ECO:0000313" key="11">
    <source>
        <dbReference type="Proteomes" id="UP000247823"/>
    </source>
</evidence>
<keyword evidence="4 8" id="KW-0812">Transmembrane</keyword>
<evidence type="ECO:0000256" key="4">
    <source>
        <dbReference type="ARBA" id="ARBA00022692"/>
    </source>
</evidence>
<evidence type="ECO:0000256" key="1">
    <source>
        <dbReference type="ARBA" id="ARBA00004651"/>
    </source>
</evidence>
<dbReference type="Pfam" id="PF07690">
    <property type="entry name" value="MFS_1"/>
    <property type="match status" value="1"/>
</dbReference>
<keyword evidence="5" id="KW-0769">Symport</keyword>
<feature type="transmembrane region" description="Helical" evidence="8">
    <location>
        <begin position="132"/>
        <end position="155"/>
    </location>
</feature>
<name>A0ABX5NEX8_SERMA</name>
<feature type="non-terminal residue" evidence="10">
    <location>
        <position position="1"/>
    </location>
</feature>
<evidence type="ECO:0000256" key="7">
    <source>
        <dbReference type="ARBA" id="ARBA00023136"/>
    </source>
</evidence>
<dbReference type="SUPFAM" id="SSF103473">
    <property type="entry name" value="MFS general substrate transporter"/>
    <property type="match status" value="1"/>
</dbReference>
<dbReference type="InterPro" id="IPR051084">
    <property type="entry name" value="H+-coupled_symporters"/>
</dbReference>
<evidence type="ECO:0000259" key="9">
    <source>
        <dbReference type="PROSITE" id="PS50850"/>
    </source>
</evidence>
<comment type="subcellular location">
    <subcellularLocation>
        <location evidence="1">Cell membrane</location>
        <topology evidence="1">Multi-pass membrane protein</topology>
    </subcellularLocation>
</comment>
<dbReference type="PROSITE" id="PS50850">
    <property type="entry name" value="MFS"/>
    <property type="match status" value="1"/>
</dbReference>
<dbReference type="PANTHER" id="PTHR43528:SF7">
    <property type="entry name" value="MFS TRANSPORTER"/>
    <property type="match status" value="1"/>
</dbReference>
<dbReference type="RefSeq" id="WP_146223404.1">
    <property type="nucleotide sequence ID" value="NZ_QJQB01000314.1"/>
</dbReference>
<dbReference type="InterPro" id="IPR011701">
    <property type="entry name" value="MFS"/>
</dbReference>
<reference evidence="10" key="1">
    <citation type="submission" date="2018-06" db="EMBL/GenBank/DDBJ databases">
        <title>Serratia marcescens genome sequencing and assembly.</title>
        <authorList>
            <person name="Martins R.C.R."/>
            <person name="Perdigao-Neto L.V."/>
            <person name="Costa S.F."/>
            <person name="Levin A.S.S."/>
        </authorList>
    </citation>
    <scope>NUCLEOTIDE SEQUENCE</scope>
    <source>
        <strain evidence="10">1283</strain>
    </source>
</reference>
<organism evidence="10 11">
    <name type="scientific">Serratia marcescens</name>
    <dbReference type="NCBI Taxonomy" id="615"/>
    <lineage>
        <taxon>Bacteria</taxon>
        <taxon>Pseudomonadati</taxon>
        <taxon>Pseudomonadota</taxon>
        <taxon>Gammaproteobacteria</taxon>
        <taxon>Enterobacterales</taxon>
        <taxon>Yersiniaceae</taxon>
        <taxon>Serratia</taxon>
    </lineage>
</organism>
<protein>
    <submittedName>
        <fullName evidence="10">MFS transporter</fullName>
    </submittedName>
</protein>
<dbReference type="Gene3D" id="1.20.1250.20">
    <property type="entry name" value="MFS general substrate transporter like domains"/>
    <property type="match status" value="2"/>
</dbReference>
<feature type="transmembrane region" description="Helical" evidence="8">
    <location>
        <begin position="46"/>
        <end position="65"/>
    </location>
</feature>
<keyword evidence="7 8" id="KW-0472">Membrane</keyword>
<evidence type="ECO:0000256" key="8">
    <source>
        <dbReference type="SAM" id="Phobius"/>
    </source>
</evidence>
<dbReference type="InterPro" id="IPR020846">
    <property type="entry name" value="MFS_dom"/>
</dbReference>
<accession>A0ABX5NEX8</accession>
<gene>
    <name evidence="10" type="ORF">DMW51_13725</name>
</gene>
<dbReference type="PANTHER" id="PTHR43528">
    <property type="entry name" value="ALPHA-KETOGLUTARATE PERMEASE"/>
    <property type="match status" value="1"/>
</dbReference>
<comment type="caution">
    <text evidence="10">The sequence shown here is derived from an EMBL/GenBank/DDBJ whole genome shotgun (WGS) entry which is preliminary data.</text>
</comment>
<evidence type="ECO:0000256" key="2">
    <source>
        <dbReference type="ARBA" id="ARBA00022448"/>
    </source>
</evidence>
<evidence type="ECO:0000256" key="6">
    <source>
        <dbReference type="ARBA" id="ARBA00022989"/>
    </source>
</evidence>
<feature type="domain" description="Major facilitator superfamily (MFS) profile" evidence="9">
    <location>
        <begin position="1"/>
        <end position="231"/>
    </location>
</feature>
<reference evidence="10" key="2">
    <citation type="submission" date="2018-06" db="EMBL/GenBank/DDBJ databases">
        <authorList>
            <person name="Martins R.C."/>
            <person name="Perdigao-Neto L.V."/>
            <person name="Costa S.F."/>
            <person name="Levin A.S.S."/>
        </authorList>
    </citation>
    <scope>NUCLEOTIDE SEQUENCE</scope>
    <source>
        <strain evidence="10">1283</strain>
    </source>
</reference>
<keyword evidence="3" id="KW-1003">Cell membrane</keyword>
<feature type="transmembrane region" description="Helical" evidence="8">
    <location>
        <begin position="12"/>
        <end position="34"/>
    </location>
</feature>
<feature type="non-terminal residue" evidence="10">
    <location>
        <position position="231"/>
    </location>
</feature>
<keyword evidence="6 8" id="KW-1133">Transmembrane helix</keyword>
<keyword evidence="11" id="KW-1185">Reference proteome</keyword>
<evidence type="ECO:0000256" key="3">
    <source>
        <dbReference type="ARBA" id="ARBA00022475"/>
    </source>
</evidence>
<dbReference type="EMBL" id="QJQB01000314">
    <property type="protein sequence ID" value="PYA66380.1"/>
    <property type="molecule type" value="Genomic_DNA"/>
</dbReference>
<feature type="transmembrane region" description="Helical" evidence="8">
    <location>
        <begin position="101"/>
        <end position="126"/>
    </location>
</feature>
<keyword evidence="2" id="KW-0813">Transport</keyword>
<sequence length="231" mass="24562">GCPPSARRIGFACGTLTAGLTVGILLGSVVATVINTTLSPQSIAGGGWRIPFLLGGMFGLVAMYLRRWLQETPIFIEMQARKALAEELPLKSVVLNHKREVVVSMLLTWLLSAGIVVVILMTPTYLQKQFGIAPALTLQANSIATIMLIAGCIVAGLSADRFGASKTLVVGSVLLAGCSWLFYQTVGVRPEMLFACYALVGFSVGVVGAVPYVMVRAFPAEVRFTGISFSY</sequence>